<evidence type="ECO:0000256" key="3">
    <source>
        <dbReference type="PROSITE-ProRule" id="PRU00023"/>
    </source>
</evidence>
<dbReference type="PROSITE" id="PS50297">
    <property type="entry name" value="ANK_REP_REGION"/>
    <property type="match status" value="2"/>
</dbReference>
<keyword evidence="1" id="KW-0677">Repeat</keyword>
<dbReference type="PROSITE" id="PS50088">
    <property type="entry name" value="ANK_REPEAT"/>
    <property type="match status" value="2"/>
</dbReference>
<evidence type="ECO:0000313" key="5">
    <source>
        <dbReference type="Proteomes" id="UP000277580"/>
    </source>
</evidence>
<protein>
    <submittedName>
        <fullName evidence="4">Ankyrin</fullName>
    </submittedName>
</protein>
<dbReference type="InterPro" id="IPR036770">
    <property type="entry name" value="Ankyrin_rpt-contain_sf"/>
</dbReference>
<dbReference type="Proteomes" id="UP000277580">
    <property type="component" value="Unassembled WGS sequence"/>
</dbReference>
<dbReference type="InterPro" id="IPR002110">
    <property type="entry name" value="Ankyrin_rpt"/>
</dbReference>
<accession>A0A3N4KNB1</accession>
<dbReference type="PANTHER" id="PTHR24171">
    <property type="entry name" value="ANKYRIN REPEAT DOMAIN-CONTAINING PROTEIN 39-RELATED"/>
    <property type="match status" value="1"/>
</dbReference>
<gene>
    <name evidence="4" type="ORF">P167DRAFT_536142</name>
</gene>
<dbReference type="AlphaFoldDB" id="A0A3N4KNB1"/>
<keyword evidence="5" id="KW-1185">Reference proteome</keyword>
<dbReference type="EMBL" id="ML119131">
    <property type="protein sequence ID" value="RPB11990.1"/>
    <property type="molecule type" value="Genomic_DNA"/>
</dbReference>
<sequence>MSFSLQHPRLPSPFLLIERKDVILVDACSQNNTTKLRVSVAAGARPKTEHLMSACGWKATAVVIALIDEHAVSTNGAPIDPNITPYNYGPMTPLDKATRAFRIETIEVLLARGAKPYLREATYFRSFLFDPVVFAMFHARELLVPFVERGFHLEGSRFMPRTALGFAVRFGCISTVKLLLKHGSDVNQRQRCNGMTPLHECCKRRGNIEMMTVLLEAGADVDLYNWYDLTPLQLAMCRGDVEAVRLLVLGFAITAGY</sequence>
<dbReference type="InParanoid" id="A0A3N4KNB1"/>
<dbReference type="SUPFAM" id="SSF48403">
    <property type="entry name" value="Ankyrin repeat"/>
    <property type="match status" value="1"/>
</dbReference>
<dbReference type="OrthoDB" id="3487985at2759"/>
<evidence type="ECO:0000256" key="1">
    <source>
        <dbReference type="ARBA" id="ARBA00022737"/>
    </source>
</evidence>
<dbReference type="Gene3D" id="1.25.40.20">
    <property type="entry name" value="Ankyrin repeat-containing domain"/>
    <property type="match status" value="2"/>
</dbReference>
<evidence type="ECO:0000313" key="4">
    <source>
        <dbReference type="EMBL" id="RPB11990.1"/>
    </source>
</evidence>
<dbReference type="SMART" id="SM00248">
    <property type="entry name" value="ANK"/>
    <property type="match status" value="4"/>
</dbReference>
<reference evidence="4 5" key="1">
    <citation type="journal article" date="2018" name="Nat. Ecol. Evol.">
        <title>Pezizomycetes genomes reveal the molecular basis of ectomycorrhizal truffle lifestyle.</title>
        <authorList>
            <person name="Murat C."/>
            <person name="Payen T."/>
            <person name="Noel B."/>
            <person name="Kuo A."/>
            <person name="Morin E."/>
            <person name="Chen J."/>
            <person name="Kohler A."/>
            <person name="Krizsan K."/>
            <person name="Balestrini R."/>
            <person name="Da Silva C."/>
            <person name="Montanini B."/>
            <person name="Hainaut M."/>
            <person name="Levati E."/>
            <person name="Barry K.W."/>
            <person name="Belfiori B."/>
            <person name="Cichocki N."/>
            <person name="Clum A."/>
            <person name="Dockter R.B."/>
            <person name="Fauchery L."/>
            <person name="Guy J."/>
            <person name="Iotti M."/>
            <person name="Le Tacon F."/>
            <person name="Lindquist E.A."/>
            <person name="Lipzen A."/>
            <person name="Malagnac F."/>
            <person name="Mello A."/>
            <person name="Molinier V."/>
            <person name="Miyauchi S."/>
            <person name="Poulain J."/>
            <person name="Riccioni C."/>
            <person name="Rubini A."/>
            <person name="Sitrit Y."/>
            <person name="Splivallo R."/>
            <person name="Traeger S."/>
            <person name="Wang M."/>
            <person name="Zifcakova L."/>
            <person name="Wipf D."/>
            <person name="Zambonelli A."/>
            <person name="Paolocci F."/>
            <person name="Nowrousian M."/>
            <person name="Ottonello S."/>
            <person name="Baldrian P."/>
            <person name="Spatafora J.W."/>
            <person name="Henrissat B."/>
            <person name="Nagy L.G."/>
            <person name="Aury J.M."/>
            <person name="Wincker P."/>
            <person name="Grigoriev I.V."/>
            <person name="Bonfante P."/>
            <person name="Martin F.M."/>
        </authorList>
    </citation>
    <scope>NUCLEOTIDE SEQUENCE [LARGE SCALE GENOMIC DNA]</scope>
    <source>
        <strain evidence="4 5">CCBAS932</strain>
    </source>
</reference>
<dbReference type="Pfam" id="PF12796">
    <property type="entry name" value="Ank_2"/>
    <property type="match status" value="1"/>
</dbReference>
<name>A0A3N4KNB1_9PEZI</name>
<feature type="repeat" description="ANK" evidence="3">
    <location>
        <begin position="193"/>
        <end position="226"/>
    </location>
</feature>
<keyword evidence="2 3" id="KW-0040">ANK repeat</keyword>
<dbReference type="STRING" id="1392247.A0A3N4KNB1"/>
<proteinExistence type="predicted"/>
<feature type="repeat" description="ANK" evidence="3">
    <location>
        <begin position="159"/>
        <end position="191"/>
    </location>
</feature>
<organism evidence="4 5">
    <name type="scientific">Morchella conica CCBAS932</name>
    <dbReference type="NCBI Taxonomy" id="1392247"/>
    <lineage>
        <taxon>Eukaryota</taxon>
        <taxon>Fungi</taxon>
        <taxon>Dikarya</taxon>
        <taxon>Ascomycota</taxon>
        <taxon>Pezizomycotina</taxon>
        <taxon>Pezizomycetes</taxon>
        <taxon>Pezizales</taxon>
        <taxon>Morchellaceae</taxon>
        <taxon>Morchella</taxon>
    </lineage>
</organism>
<evidence type="ECO:0000256" key="2">
    <source>
        <dbReference type="ARBA" id="ARBA00023043"/>
    </source>
</evidence>